<dbReference type="EMBL" id="VSSQ01091209">
    <property type="protein sequence ID" value="MPN36841.1"/>
    <property type="molecule type" value="Genomic_DNA"/>
</dbReference>
<protein>
    <submittedName>
        <fullName evidence="2">Uncharacterized protein</fullName>
    </submittedName>
</protein>
<accession>A0A645HCT5</accession>
<organism evidence="2">
    <name type="scientific">bioreactor metagenome</name>
    <dbReference type="NCBI Taxonomy" id="1076179"/>
    <lineage>
        <taxon>unclassified sequences</taxon>
        <taxon>metagenomes</taxon>
        <taxon>ecological metagenomes</taxon>
    </lineage>
</organism>
<evidence type="ECO:0000256" key="1">
    <source>
        <dbReference type="SAM" id="Phobius"/>
    </source>
</evidence>
<keyword evidence="1" id="KW-0812">Transmembrane</keyword>
<evidence type="ECO:0000313" key="2">
    <source>
        <dbReference type="EMBL" id="MPN36841.1"/>
    </source>
</evidence>
<sequence>MLSFCGGTSSSTTGACAAGAGCCAAGLLCWGAGVGCAVAAGATVAAGASLWAAAVELLCGAGALAGLFCAVLSVALCGAAANAVPVFACCITEATDEDAAASPSPA</sequence>
<comment type="caution">
    <text evidence="2">The sequence shown here is derived from an EMBL/GenBank/DDBJ whole genome shotgun (WGS) entry which is preliminary data.</text>
</comment>
<feature type="transmembrane region" description="Helical" evidence="1">
    <location>
        <begin position="30"/>
        <end position="51"/>
    </location>
</feature>
<name>A0A645HCT5_9ZZZZ</name>
<keyword evidence="1" id="KW-0472">Membrane</keyword>
<proteinExistence type="predicted"/>
<feature type="transmembrane region" description="Helical" evidence="1">
    <location>
        <begin position="58"/>
        <end position="81"/>
    </location>
</feature>
<reference evidence="2" key="1">
    <citation type="submission" date="2019-08" db="EMBL/GenBank/DDBJ databases">
        <authorList>
            <person name="Kucharzyk K."/>
            <person name="Murdoch R.W."/>
            <person name="Higgins S."/>
            <person name="Loffler F."/>
        </authorList>
    </citation>
    <scope>NUCLEOTIDE SEQUENCE</scope>
</reference>
<dbReference type="AlphaFoldDB" id="A0A645HCT5"/>
<gene>
    <name evidence="2" type="ORF">SDC9_184353</name>
</gene>
<keyword evidence="1" id="KW-1133">Transmembrane helix</keyword>